<reference evidence="1 2" key="1">
    <citation type="submission" date="2016-03" db="EMBL/GenBank/DDBJ databases">
        <title>Genome sequence of Nesiotobacter sp. nov., a moderately halophilic alphaproteobacterium isolated from the Yellow Sea, China.</title>
        <authorList>
            <person name="Zhang G."/>
            <person name="Zhang R."/>
        </authorList>
    </citation>
    <scope>NUCLEOTIDE SEQUENCE [LARGE SCALE GENOMIC DNA]</scope>
    <source>
        <strain evidence="1 2">WB1-6</strain>
    </source>
</reference>
<comment type="caution">
    <text evidence="1">The sequence shown here is derived from an EMBL/GenBank/DDBJ whole genome shotgun (WGS) entry which is preliminary data.</text>
</comment>
<name>A0A1U7JI52_9HYPH</name>
<evidence type="ECO:0000313" key="2">
    <source>
        <dbReference type="Proteomes" id="UP000185783"/>
    </source>
</evidence>
<protein>
    <submittedName>
        <fullName evidence="1">Uncharacterized protein</fullName>
    </submittedName>
</protein>
<accession>A0A1U7JI52</accession>
<dbReference type="InterPro" id="IPR036196">
    <property type="entry name" value="Ptyr_pPase_sf"/>
</dbReference>
<gene>
    <name evidence="1" type="ORF">A3843_08445</name>
</gene>
<evidence type="ECO:0000313" key="1">
    <source>
        <dbReference type="EMBL" id="OKL44409.1"/>
    </source>
</evidence>
<dbReference type="Gene3D" id="3.40.50.2300">
    <property type="match status" value="1"/>
</dbReference>
<proteinExistence type="predicted"/>
<dbReference type="EMBL" id="LVVZ01000014">
    <property type="protein sequence ID" value="OKL44409.1"/>
    <property type="molecule type" value="Genomic_DNA"/>
</dbReference>
<dbReference type="SUPFAM" id="SSF52788">
    <property type="entry name" value="Phosphotyrosine protein phosphatases I"/>
    <property type="match status" value="1"/>
</dbReference>
<sequence>MAVSNLLFVCVDNSLLSLMAEAYVNAKSNGLVRAFSGGPMPASEMNSFGRRVLIDNGFSTEGLEPKSWNVFALPHAPQPDYIVELQSNGVMAEQPQWDKAPLVSRWQVLSSDARAQSLSEAKETFRRLRSSVDRALISGQFEKPEALAWRNAS</sequence>
<dbReference type="RefSeq" id="WP_051268862.1">
    <property type="nucleotide sequence ID" value="NZ_LVVZ01000014.1"/>
</dbReference>
<dbReference type="Proteomes" id="UP000185783">
    <property type="component" value="Unassembled WGS sequence"/>
</dbReference>
<keyword evidence="2" id="KW-1185">Reference proteome</keyword>
<organism evidence="1 2">
    <name type="scientific">Pseudovibrio exalbescens</name>
    <dbReference type="NCBI Taxonomy" id="197461"/>
    <lineage>
        <taxon>Bacteria</taxon>
        <taxon>Pseudomonadati</taxon>
        <taxon>Pseudomonadota</taxon>
        <taxon>Alphaproteobacteria</taxon>
        <taxon>Hyphomicrobiales</taxon>
        <taxon>Stappiaceae</taxon>
        <taxon>Pseudovibrio</taxon>
    </lineage>
</organism>
<dbReference type="STRING" id="197461.A3843_08445"/>
<dbReference type="PANTHER" id="PTHR43428">
    <property type="entry name" value="ARSENATE REDUCTASE"/>
    <property type="match status" value="1"/>
</dbReference>
<dbReference type="AlphaFoldDB" id="A0A1U7JI52"/>
<dbReference type="PANTHER" id="PTHR43428:SF1">
    <property type="entry name" value="ARSENATE REDUCTASE"/>
    <property type="match status" value="1"/>
</dbReference>